<reference evidence="2 3" key="1">
    <citation type="journal article" date="2019" name="Commun. Biol.">
        <title>The bagworm genome reveals a unique fibroin gene that provides high tensile strength.</title>
        <authorList>
            <person name="Kono N."/>
            <person name="Nakamura H."/>
            <person name="Ohtoshi R."/>
            <person name="Tomita M."/>
            <person name="Numata K."/>
            <person name="Arakawa K."/>
        </authorList>
    </citation>
    <scope>NUCLEOTIDE SEQUENCE [LARGE SCALE GENOMIC DNA]</scope>
</reference>
<evidence type="ECO:0000256" key="1">
    <source>
        <dbReference type="SAM" id="MobiDB-lite"/>
    </source>
</evidence>
<dbReference type="Proteomes" id="UP000299102">
    <property type="component" value="Unassembled WGS sequence"/>
</dbReference>
<feature type="region of interest" description="Disordered" evidence="1">
    <location>
        <begin position="1"/>
        <end position="24"/>
    </location>
</feature>
<dbReference type="AlphaFoldDB" id="A0A4C1X792"/>
<dbReference type="EMBL" id="BGZK01000767">
    <property type="protein sequence ID" value="GBP59666.1"/>
    <property type="molecule type" value="Genomic_DNA"/>
</dbReference>
<protein>
    <submittedName>
        <fullName evidence="2">Uncharacterized protein</fullName>
    </submittedName>
</protein>
<gene>
    <name evidence="2" type="ORF">EVAR_39823_1</name>
</gene>
<evidence type="ECO:0000313" key="3">
    <source>
        <dbReference type="Proteomes" id="UP000299102"/>
    </source>
</evidence>
<sequence>MKDAESHGYEVLGSDTPTHDRSTHATAPMYSTWYSVTRLDDLWARHLPPQTTKQRTDWAAFHASSETLHLASSFATAADVDTVTNQLMNKIRRAVYGYNPASYFDVVSRGPAFAHQSESTTETQPTQIVGLIPNLPVTSPLLQKRYVHVKERVSSSLLPGDLFLSPAELHKIVLRLSKKKAPEPKGILTATLRHISRRAMVATGESSTYHPPFTHDKNLSVPYCVNYVPSFLRNRNNIDSVVALNHASTVLHYLASEKNCGRYMVALLLDMEKAFVGVWNNGLCHKLLDTPTTASTDNDDRQFPPPSSCLFPDYIQHKQMTYGC</sequence>
<name>A0A4C1X792_EUMVA</name>
<comment type="caution">
    <text evidence="2">The sequence shown here is derived from an EMBL/GenBank/DDBJ whole genome shotgun (WGS) entry which is preliminary data.</text>
</comment>
<keyword evidence="3" id="KW-1185">Reference proteome</keyword>
<organism evidence="2 3">
    <name type="scientific">Eumeta variegata</name>
    <name type="common">Bagworm moth</name>
    <name type="synonym">Eumeta japonica</name>
    <dbReference type="NCBI Taxonomy" id="151549"/>
    <lineage>
        <taxon>Eukaryota</taxon>
        <taxon>Metazoa</taxon>
        <taxon>Ecdysozoa</taxon>
        <taxon>Arthropoda</taxon>
        <taxon>Hexapoda</taxon>
        <taxon>Insecta</taxon>
        <taxon>Pterygota</taxon>
        <taxon>Neoptera</taxon>
        <taxon>Endopterygota</taxon>
        <taxon>Lepidoptera</taxon>
        <taxon>Glossata</taxon>
        <taxon>Ditrysia</taxon>
        <taxon>Tineoidea</taxon>
        <taxon>Psychidae</taxon>
        <taxon>Oiketicinae</taxon>
        <taxon>Eumeta</taxon>
    </lineage>
</organism>
<proteinExistence type="predicted"/>
<dbReference type="OrthoDB" id="9802488at2759"/>
<evidence type="ECO:0000313" key="2">
    <source>
        <dbReference type="EMBL" id="GBP59666.1"/>
    </source>
</evidence>
<accession>A0A4C1X792</accession>